<evidence type="ECO:0000256" key="15">
    <source>
        <dbReference type="RuleBase" id="RU000591"/>
    </source>
</evidence>
<dbReference type="PIRSF" id="PIRSF001174">
    <property type="entry name" value="Lon_proteas"/>
    <property type="match status" value="1"/>
</dbReference>
<comment type="catalytic activity">
    <reaction evidence="9 10 11 14">
        <text>Hydrolysis of proteins in presence of ATP.</text>
        <dbReference type="EC" id="3.4.21.53"/>
    </reaction>
</comment>
<dbReference type="InterPro" id="IPR027417">
    <property type="entry name" value="P-loop_NTPase"/>
</dbReference>
<dbReference type="InterPro" id="IPR054594">
    <property type="entry name" value="Lon_lid"/>
</dbReference>
<evidence type="ECO:0000256" key="5">
    <source>
        <dbReference type="ARBA" id="ARBA00022801"/>
    </source>
</evidence>
<gene>
    <name evidence="10" type="primary">lon</name>
    <name evidence="18" type="ORF">SAMN02745199_0283</name>
</gene>
<dbReference type="Pfam" id="PF05362">
    <property type="entry name" value="Lon_C"/>
    <property type="match status" value="1"/>
</dbReference>
<dbReference type="EMBL" id="FQXN01000001">
    <property type="protein sequence ID" value="SHH20179.1"/>
    <property type="molecule type" value="Genomic_DNA"/>
</dbReference>
<dbReference type="PRINTS" id="PR00830">
    <property type="entry name" value="ENDOLAPTASE"/>
</dbReference>
<dbReference type="InterPro" id="IPR003593">
    <property type="entry name" value="AAA+_ATPase"/>
</dbReference>
<dbReference type="AlphaFoldDB" id="A0A1M5R2G4"/>
<dbReference type="HAMAP" id="MF_01973">
    <property type="entry name" value="lon_bact"/>
    <property type="match status" value="1"/>
</dbReference>
<dbReference type="Gene3D" id="1.20.58.1480">
    <property type="match status" value="1"/>
</dbReference>
<dbReference type="Gene3D" id="1.10.8.60">
    <property type="match status" value="1"/>
</dbReference>
<dbReference type="STRING" id="1123380.SAMN02745199_0283"/>
<keyword evidence="3 10" id="KW-0645">Protease</keyword>
<dbReference type="GO" id="GO:0006515">
    <property type="term" value="P:protein quality control for misfolded or incompletely synthesized proteins"/>
    <property type="evidence" value="ECO:0007669"/>
    <property type="project" value="UniProtKB-UniRule"/>
</dbReference>
<dbReference type="CDD" id="cd19500">
    <property type="entry name" value="RecA-like_Lon"/>
    <property type="match status" value="1"/>
</dbReference>
<dbReference type="PROSITE" id="PS51787">
    <property type="entry name" value="LON_N"/>
    <property type="match status" value="1"/>
</dbReference>
<organism evidence="18 19">
    <name type="scientific">Thermosipho atlanticus DSM 15807</name>
    <dbReference type="NCBI Taxonomy" id="1123380"/>
    <lineage>
        <taxon>Bacteria</taxon>
        <taxon>Thermotogati</taxon>
        <taxon>Thermotogota</taxon>
        <taxon>Thermotogae</taxon>
        <taxon>Thermotogales</taxon>
        <taxon>Fervidobacteriaceae</taxon>
        <taxon>Thermosipho</taxon>
    </lineage>
</organism>
<feature type="domain" description="Lon proteolytic" evidence="16">
    <location>
        <begin position="610"/>
        <end position="789"/>
    </location>
</feature>
<dbReference type="Pfam" id="PF22667">
    <property type="entry name" value="Lon_lid"/>
    <property type="match status" value="1"/>
</dbReference>
<dbReference type="SMART" id="SM00382">
    <property type="entry name" value="AAA"/>
    <property type="match status" value="1"/>
</dbReference>
<dbReference type="GO" id="GO:0034605">
    <property type="term" value="P:cellular response to heat"/>
    <property type="evidence" value="ECO:0007669"/>
    <property type="project" value="UniProtKB-UniRule"/>
</dbReference>
<evidence type="ECO:0000313" key="19">
    <source>
        <dbReference type="Proteomes" id="UP000242592"/>
    </source>
</evidence>
<keyword evidence="8 10" id="KW-0346">Stress response</keyword>
<evidence type="ECO:0000256" key="3">
    <source>
        <dbReference type="ARBA" id="ARBA00022670"/>
    </source>
</evidence>
<dbReference type="SUPFAM" id="SSF54211">
    <property type="entry name" value="Ribosomal protein S5 domain 2-like"/>
    <property type="match status" value="1"/>
</dbReference>
<keyword evidence="7 10" id="KW-0067">ATP-binding</keyword>
<dbReference type="Pfam" id="PF00004">
    <property type="entry name" value="AAA"/>
    <property type="match status" value="1"/>
</dbReference>
<proteinExistence type="evidence at transcript level"/>
<feature type="active site" evidence="10 12">
    <location>
        <position position="695"/>
    </location>
</feature>
<dbReference type="RefSeq" id="WP_073071328.1">
    <property type="nucleotide sequence ID" value="NZ_FQXN01000001.1"/>
</dbReference>
<evidence type="ECO:0000256" key="6">
    <source>
        <dbReference type="ARBA" id="ARBA00022825"/>
    </source>
</evidence>
<dbReference type="EC" id="3.4.21.53" evidence="10 11"/>
<evidence type="ECO:0000256" key="8">
    <source>
        <dbReference type="ARBA" id="ARBA00023016"/>
    </source>
</evidence>
<dbReference type="PROSITE" id="PS51786">
    <property type="entry name" value="LON_PROTEOLYTIC"/>
    <property type="match status" value="1"/>
</dbReference>
<comment type="subunit">
    <text evidence="10 11">Homohexamer. Organized in a ring with a central cavity.</text>
</comment>
<reference evidence="19" key="1">
    <citation type="submission" date="2016-11" db="EMBL/GenBank/DDBJ databases">
        <authorList>
            <person name="Varghese N."/>
            <person name="Submissions S."/>
        </authorList>
    </citation>
    <scope>NUCLEOTIDE SEQUENCE [LARGE SCALE GENOMIC DNA]</scope>
    <source>
        <strain evidence="19">DSM 15807</strain>
    </source>
</reference>
<dbReference type="GO" id="GO:0016887">
    <property type="term" value="F:ATP hydrolysis activity"/>
    <property type="evidence" value="ECO:0007669"/>
    <property type="project" value="UniProtKB-UniRule"/>
</dbReference>
<evidence type="ECO:0000256" key="14">
    <source>
        <dbReference type="PROSITE-ProRule" id="PRU01122"/>
    </source>
</evidence>
<evidence type="ECO:0000256" key="1">
    <source>
        <dbReference type="ARBA" id="ARBA00004496"/>
    </source>
</evidence>
<evidence type="ECO:0000256" key="13">
    <source>
        <dbReference type="PIRSR" id="PIRSR001174-2"/>
    </source>
</evidence>
<keyword evidence="4 10" id="KW-0547">Nucleotide-binding</keyword>
<keyword evidence="2 10" id="KW-0963">Cytoplasm</keyword>
<dbReference type="InterPro" id="IPR008269">
    <property type="entry name" value="Lon_proteolytic"/>
</dbReference>
<evidence type="ECO:0000256" key="4">
    <source>
        <dbReference type="ARBA" id="ARBA00022741"/>
    </source>
</evidence>
<accession>A0A1M5R2G4</accession>
<dbReference type="GO" id="GO:0005737">
    <property type="term" value="C:cytoplasm"/>
    <property type="evidence" value="ECO:0007669"/>
    <property type="project" value="UniProtKB-SubCell"/>
</dbReference>
<dbReference type="InterPro" id="IPR027543">
    <property type="entry name" value="Lon_bac"/>
</dbReference>
<dbReference type="NCBIfam" id="TIGR00763">
    <property type="entry name" value="lon"/>
    <property type="match status" value="1"/>
</dbReference>
<comment type="function">
    <text evidence="10">ATP-dependent serine protease that mediates the selective degradation of mutant and abnormal proteins as well as certain short-lived regulatory proteins. Required for cellular homeostasis and for survival from DNA damage and developmental changes induced by stress. Degrades polypeptides processively to yield small peptide fragments that are 5 to 10 amino acids long. Binds to DNA in a double-stranded, site-specific manner.</text>
</comment>
<dbReference type="FunFam" id="1.20.5.5270:FF:000002">
    <property type="entry name" value="Lon protease homolog"/>
    <property type="match status" value="1"/>
</dbReference>
<dbReference type="InterPro" id="IPR014721">
    <property type="entry name" value="Ribsml_uS5_D2-typ_fold_subgr"/>
</dbReference>
<feature type="active site" evidence="10 12">
    <location>
        <position position="738"/>
    </location>
</feature>
<dbReference type="InterPro" id="IPR008268">
    <property type="entry name" value="Peptidase_S16_AS"/>
</dbReference>
<comment type="induction">
    <text evidence="10">By heat shock.</text>
</comment>
<keyword evidence="5 10" id="KW-0378">Hydrolase</keyword>
<feature type="domain" description="Lon N-terminal" evidence="17">
    <location>
        <begin position="30"/>
        <end position="225"/>
    </location>
</feature>
<dbReference type="Gene3D" id="1.20.5.5270">
    <property type="match status" value="1"/>
</dbReference>
<evidence type="ECO:0000313" key="18">
    <source>
        <dbReference type="EMBL" id="SHH20179.1"/>
    </source>
</evidence>
<dbReference type="GO" id="GO:0004252">
    <property type="term" value="F:serine-type endopeptidase activity"/>
    <property type="evidence" value="ECO:0007669"/>
    <property type="project" value="UniProtKB-UniRule"/>
</dbReference>
<keyword evidence="6 10" id="KW-0720">Serine protease</keyword>
<dbReference type="GO" id="GO:0043565">
    <property type="term" value="F:sequence-specific DNA binding"/>
    <property type="evidence" value="ECO:0007669"/>
    <property type="project" value="UniProtKB-UniRule"/>
</dbReference>
<dbReference type="OrthoDB" id="9803599at2"/>
<dbReference type="GO" id="GO:0005524">
    <property type="term" value="F:ATP binding"/>
    <property type="evidence" value="ECO:0007669"/>
    <property type="project" value="UniProtKB-UniRule"/>
</dbReference>
<comment type="subcellular location">
    <subcellularLocation>
        <location evidence="1 10 11">Cytoplasm</location>
    </subcellularLocation>
</comment>
<dbReference type="FunFam" id="3.40.50.300:FF:000021">
    <property type="entry name" value="Lon protease homolog"/>
    <property type="match status" value="1"/>
</dbReference>
<dbReference type="PROSITE" id="PS01046">
    <property type="entry name" value="LON_SER"/>
    <property type="match status" value="1"/>
</dbReference>
<dbReference type="Gene3D" id="3.30.230.10">
    <property type="match status" value="1"/>
</dbReference>
<evidence type="ECO:0000256" key="2">
    <source>
        <dbReference type="ARBA" id="ARBA00022490"/>
    </source>
</evidence>
<dbReference type="SUPFAM" id="SSF52540">
    <property type="entry name" value="P-loop containing nucleoside triphosphate hydrolases"/>
    <property type="match status" value="1"/>
</dbReference>
<dbReference type="PANTHER" id="PTHR10046">
    <property type="entry name" value="ATP DEPENDENT LON PROTEASE FAMILY MEMBER"/>
    <property type="match status" value="1"/>
</dbReference>
<dbReference type="InterPro" id="IPR004815">
    <property type="entry name" value="Lon_bac/euk-typ"/>
</dbReference>
<name>A0A1M5R2G4_9BACT</name>
<evidence type="ECO:0000256" key="9">
    <source>
        <dbReference type="ARBA" id="ARBA00050665"/>
    </source>
</evidence>
<dbReference type="InterPro" id="IPR027065">
    <property type="entry name" value="Lon_Prtase"/>
</dbReference>
<keyword evidence="19" id="KW-1185">Reference proteome</keyword>
<dbReference type="Pfam" id="PF02190">
    <property type="entry name" value="LON_substr_bdg"/>
    <property type="match status" value="1"/>
</dbReference>
<dbReference type="SMART" id="SM00464">
    <property type="entry name" value="LON"/>
    <property type="match status" value="1"/>
</dbReference>
<dbReference type="InterPro" id="IPR015947">
    <property type="entry name" value="PUA-like_sf"/>
</dbReference>
<evidence type="ECO:0000256" key="10">
    <source>
        <dbReference type="HAMAP-Rule" id="MF_01973"/>
    </source>
</evidence>
<sequence length="792" mass="90816">MPKNSKAKFEKLEKKASRFNEKEINIPDILPAIAMRSNVVVFPNTVMPFYVGREKSLYALEESMENYDQLLFVVNQKDPSIEEPTEKDLFEVGTVVRVMQLGKLPDGTFKVLVEGLVRAKRSKKSLDKKYFKFNIEILKKRYQKTKKLIALMRIVRDEMQKYIQFSRKLPTEALMFLEDMEDPDVFADLAASISPGTLEEKQSLLETLHPYERLEKILTLITKETELLEIEHQLDQKVKQRIEKSQKEYFLREKLRVIREELGGEEDAEIKELEKRIEEGDYPEFVKEKARFELNRLEKMSPYSPEANVIRNYLDWILNLPWNEKSKDNLNINHAKELLEKDHYGLEEPKQRILEFLAMRNLSKTMKAPIICFVGPPGVGKTSLGKSISKAMNRQFMRMSLGGLRDEAEIRGHRRTYVGALPGRIMQLIRKAKVKNPVILLDEIDKMGISFQGDPASALLEVLDPEQNKEFVDLYIELPFDLSEVLFITTANTLYNIPEALKDRMEIIEIPSYTNVEKFYIARDYIVPRALDELKTEKNKILFREKAIERIISEYTIEPGVRELERKIRAIIRKAALEIVNGKNRVYITEKRVKEFLGAPRIKEEGILEKPTIGVATGLAWTPYGGTTLFIESILFPGKGSLIITGQLGEVMKESAKIALSLTKRICGEKFSQVFEKSDIHIHVPEGAVPKDGPSAGVTIVTSLVSAIKKVPIKNNIAMTGEITLRGRVLPVGGIKEKVLAAYRKGIRKIILPKLNEYDIEKVPKEVLDEMDFVFVEDIDEVLKEALVSENK</sequence>
<dbReference type="Proteomes" id="UP000242592">
    <property type="component" value="Unassembled WGS sequence"/>
</dbReference>
<dbReference type="InterPro" id="IPR003959">
    <property type="entry name" value="ATPase_AAA_core"/>
</dbReference>
<dbReference type="InterPro" id="IPR003111">
    <property type="entry name" value="Lon_prtase_N"/>
</dbReference>
<evidence type="ECO:0000256" key="7">
    <source>
        <dbReference type="ARBA" id="ARBA00022840"/>
    </source>
</evidence>
<dbReference type="InterPro" id="IPR020568">
    <property type="entry name" value="Ribosomal_Su5_D2-typ_SF"/>
</dbReference>
<dbReference type="Gene3D" id="2.30.130.40">
    <property type="entry name" value="LON domain-like"/>
    <property type="match status" value="1"/>
</dbReference>
<evidence type="ECO:0000259" key="16">
    <source>
        <dbReference type="PROSITE" id="PS51786"/>
    </source>
</evidence>
<evidence type="ECO:0000256" key="11">
    <source>
        <dbReference type="PIRNR" id="PIRNR001174"/>
    </source>
</evidence>
<dbReference type="Gene3D" id="3.40.50.300">
    <property type="entry name" value="P-loop containing nucleotide triphosphate hydrolases"/>
    <property type="match status" value="1"/>
</dbReference>
<dbReference type="InterPro" id="IPR046336">
    <property type="entry name" value="Lon_prtase_N_sf"/>
</dbReference>
<comment type="similarity">
    <text evidence="10 11 14 15">Belongs to the peptidase S16 family.</text>
</comment>
<evidence type="ECO:0000256" key="12">
    <source>
        <dbReference type="PIRSR" id="PIRSR001174-1"/>
    </source>
</evidence>
<dbReference type="SUPFAM" id="SSF88697">
    <property type="entry name" value="PUA domain-like"/>
    <property type="match status" value="1"/>
</dbReference>
<protein>
    <recommendedName>
        <fullName evidence="10 11">Lon protease</fullName>
        <ecNumber evidence="10 11">3.4.21.53</ecNumber>
    </recommendedName>
    <alternativeName>
        <fullName evidence="10">ATP-dependent protease La</fullName>
    </alternativeName>
</protein>
<feature type="binding site" evidence="10 13">
    <location>
        <begin position="375"/>
        <end position="382"/>
    </location>
    <ligand>
        <name>ATP</name>
        <dbReference type="ChEBI" id="CHEBI:30616"/>
    </ligand>
</feature>
<dbReference type="GO" id="GO:0004176">
    <property type="term" value="F:ATP-dependent peptidase activity"/>
    <property type="evidence" value="ECO:0007669"/>
    <property type="project" value="UniProtKB-UniRule"/>
</dbReference>
<evidence type="ECO:0000259" key="17">
    <source>
        <dbReference type="PROSITE" id="PS51787"/>
    </source>
</evidence>